<dbReference type="Pfam" id="PF13913">
    <property type="entry name" value="zf-C2HC_2"/>
    <property type="match status" value="2"/>
</dbReference>
<feature type="region of interest" description="Disordered" evidence="8">
    <location>
        <begin position="55"/>
        <end position="89"/>
    </location>
</feature>
<protein>
    <submittedName>
        <fullName evidence="11 12">Zinc finger C2HC domain-containing protein 1C isoform X1</fullName>
    </submittedName>
</protein>
<dbReference type="InterPro" id="IPR026104">
    <property type="entry name" value="ZNF_C2HC_dom_1C"/>
</dbReference>
<sequence>MCEAKLPVLKRELPVPKSLSKLEKMRNHYQEKVHREKEEKILTLFAKQQEYATQKVHGSSLRTSELRRNASSNERRNINGHHYPPSLHTAPLPMEEKNWASNWIVSKRSAGVDRAHPLKPVFHHKNQGSVKTETNIYRSQSAHSVGIKLDIPHPEEHLRLKSGPSRPEIWFQLQKTELSLEEEIYRKKVLLKEKLRRTEEELRRIQREKEAAELEDTSFRGISEGNRTMGKSDEGVGNLHNLAFTLKAKGKSNKHFRNQSLTYQTTDPQTIKPVSNNVTEREQPIHRGGTEREQPIHRGGNAREQPIHRGGNAREQPIHRGGNAREQPIHRGGNAREQPIHKGGNAREQPIHRGETAREQPIHRGGTEREQPIHRGGTEREQPIHRGGTEREHLSHRGGTEREHPTHRGGTEREHPTHRDGSPEFAAYFKEEEKNQILKDVPNNDAPELAATELVPCSLCGRQFLAHRLEKHTQVCQKMQQSNRKVFDSSKARAKGTDLEQYLQTKGRTQQNAPKIQNNAWKHKHESFQQTIRHARAVQQIIARGGKLSDLPPPPVEENPDYVTCPHCNRRFAPRVAERHIPKCENIKSKPRPLPPRRR</sequence>
<feature type="compositionally biased region" description="Basic and acidic residues" evidence="8">
    <location>
        <begin position="349"/>
        <end position="422"/>
    </location>
</feature>
<dbReference type="OrthoDB" id="10255185at2759"/>
<evidence type="ECO:0000313" key="10">
    <source>
        <dbReference type="Proteomes" id="UP000186698"/>
    </source>
</evidence>
<feature type="domain" description="C2HC/C3H-type" evidence="9">
    <location>
        <begin position="453"/>
        <end position="482"/>
    </location>
</feature>
<dbReference type="AGR" id="Xenbase:XB-GENE-17341173"/>
<keyword evidence="2" id="KW-0479">Metal-binding</keyword>
<dbReference type="PANTHER" id="PTHR14649:SF1">
    <property type="entry name" value="ZINC FINGER C2HC DOMAIN-CONTAINING PROTEIN 1C"/>
    <property type="match status" value="1"/>
</dbReference>
<keyword evidence="4" id="KW-0862">Zinc</keyword>
<evidence type="ECO:0000256" key="7">
    <source>
        <dbReference type="SAM" id="Coils"/>
    </source>
</evidence>
<dbReference type="PROSITE" id="PS52027">
    <property type="entry name" value="ZF_C2HC_C3H"/>
    <property type="match status" value="2"/>
</dbReference>
<evidence type="ECO:0000259" key="9">
    <source>
        <dbReference type="PROSITE" id="PS52027"/>
    </source>
</evidence>
<dbReference type="PANTHER" id="PTHR14649">
    <property type="entry name" value="ZINC FINGER C2HC DOMAIN-CONTAINING PROTEIN 1C"/>
    <property type="match status" value="1"/>
</dbReference>
<keyword evidence="3 6" id="KW-0863">Zinc-finger</keyword>
<dbReference type="RefSeq" id="XP_018087943.1">
    <property type="nucleotide sequence ID" value="XM_018232454.2"/>
</dbReference>
<reference evidence="11 12" key="1">
    <citation type="submission" date="2022-04" db="UniProtKB">
        <authorList>
            <consortium name="RefSeq"/>
        </authorList>
    </citation>
    <scope>IDENTIFICATION</scope>
    <source>
        <strain evidence="11 12">J_2021</strain>
        <tissue evidence="11 12">Erythrocytes</tissue>
    </source>
</reference>
<evidence type="ECO:0000256" key="5">
    <source>
        <dbReference type="ARBA" id="ARBA00023054"/>
    </source>
</evidence>
<name>A0A8J0TFS4_XENLA</name>
<dbReference type="GO" id="GO:0008270">
    <property type="term" value="F:zinc ion binding"/>
    <property type="evidence" value="ECO:0007669"/>
    <property type="project" value="UniProtKB-KW"/>
</dbReference>
<proteinExistence type="inferred from homology"/>
<evidence type="ECO:0000256" key="1">
    <source>
        <dbReference type="ARBA" id="ARBA00010843"/>
    </source>
</evidence>
<keyword evidence="10" id="KW-1185">Reference proteome</keyword>
<feature type="coiled-coil region" evidence="7">
    <location>
        <begin position="181"/>
        <end position="215"/>
    </location>
</feature>
<dbReference type="Xenbase" id="XB-GENE-17341173">
    <property type="gene designation" value="zc2hc1c.S"/>
</dbReference>
<comment type="similarity">
    <text evidence="1">Belongs to the ZC2HC1 family.</text>
</comment>
<feature type="compositionally biased region" description="Basic and acidic residues" evidence="8">
    <location>
        <begin position="280"/>
        <end position="296"/>
    </location>
</feature>
<feature type="region of interest" description="Disordered" evidence="8">
    <location>
        <begin position="280"/>
        <end position="422"/>
    </location>
</feature>
<feature type="compositionally biased region" description="Basic and acidic residues" evidence="8">
    <location>
        <begin position="64"/>
        <end position="77"/>
    </location>
</feature>
<evidence type="ECO:0000256" key="2">
    <source>
        <dbReference type="ARBA" id="ARBA00022723"/>
    </source>
</evidence>
<dbReference type="Gene3D" id="3.30.160.60">
    <property type="entry name" value="Classic Zinc Finger"/>
    <property type="match status" value="2"/>
</dbReference>
<evidence type="ECO:0000256" key="6">
    <source>
        <dbReference type="PROSITE-ProRule" id="PRU01371"/>
    </source>
</evidence>
<evidence type="ECO:0000256" key="4">
    <source>
        <dbReference type="ARBA" id="ARBA00022833"/>
    </source>
</evidence>
<organism evidence="12">
    <name type="scientific">Xenopus laevis</name>
    <name type="common">African clawed frog</name>
    <dbReference type="NCBI Taxonomy" id="8355"/>
    <lineage>
        <taxon>Eukaryota</taxon>
        <taxon>Metazoa</taxon>
        <taxon>Chordata</taxon>
        <taxon>Craniata</taxon>
        <taxon>Vertebrata</taxon>
        <taxon>Euteleostomi</taxon>
        <taxon>Amphibia</taxon>
        <taxon>Batrachia</taxon>
        <taxon>Anura</taxon>
        <taxon>Pipoidea</taxon>
        <taxon>Pipidae</taxon>
        <taxon>Xenopodinae</taxon>
        <taxon>Xenopus</taxon>
        <taxon>Xenopus</taxon>
    </lineage>
</organism>
<evidence type="ECO:0000313" key="13">
    <source>
        <dbReference type="Xenbase" id="XB-GENE-17341173"/>
    </source>
</evidence>
<feature type="domain" description="C2HC/C3H-type" evidence="9">
    <location>
        <begin position="561"/>
        <end position="590"/>
    </location>
</feature>
<dbReference type="KEGG" id="xla:108699838"/>
<dbReference type="RefSeq" id="XP_018087944.1">
    <property type="nucleotide sequence ID" value="XM_018232455.2"/>
</dbReference>
<evidence type="ECO:0000256" key="3">
    <source>
        <dbReference type="ARBA" id="ARBA00022771"/>
    </source>
</evidence>
<dbReference type="CTD" id="108699838"/>
<dbReference type="GeneID" id="108699838"/>
<dbReference type="AlphaFoldDB" id="A0A8J0TFS4"/>
<evidence type="ECO:0000313" key="11">
    <source>
        <dbReference type="RefSeq" id="XP_018087943.1"/>
    </source>
</evidence>
<dbReference type="InterPro" id="IPR049899">
    <property type="entry name" value="Znf_C2HC_C3H"/>
</dbReference>
<accession>A0A8J0TFS4</accession>
<dbReference type="Proteomes" id="UP000186698">
    <property type="component" value="Chromosome 8S"/>
</dbReference>
<gene>
    <name evidence="11 12 13" type="primary">zc2hc1c.S</name>
</gene>
<evidence type="ECO:0000256" key="8">
    <source>
        <dbReference type="SAM" id="MobiDB-lite"/>
    </source>
</evidence>
<keyword evidence="5 7" id="KW-0175">Coiled coil</keyword>
<evidence type="ECO:0000313" key="12">
    <source>
        <dbReference type="RefSeq" id="XP_018087944.1"/>
    </source>
</evidence>